<protein>
    <recommendedName>
        <fullName evidence="1">Probable queuosine precursor transporter</fullName>
        <shortName evidence="1">Q precursor transporter</shortName>
    </recommendedName>
</protein>
<dbReference type="GO" id="GO:0022857">
    <property type="term" value="F:transmembrane transporter activity"/>
    <property type="evidence" value="ECO:0007669"/>
    <property type="project" value="UniProtKB-UniRule"/>
</dbReference>
<evidence type="ECO:0000313" key="3">
    <source>
        <dbReference type="Proteomes" id="UP000007037"/>
    </source>
</evidence>
<dbReference type="InterPro" id="IPR003744">
    <property type="entry name" value="YhhQ"/>
</dbReference>
<feature type="transmembrane region" description="Helical" evidence="1">
    <location>
        <begin position="166"/>
        <end position="188"/>
    </location>
</feature>
<keyword evidence="1" id="KW-1003">Cell membrane</keyword>
<dbReference type="GO" id="GO:0005886">
    <property type="term" value="C:plasma membrane"/>
    <property type="evidence" value="ECO:0007669"/>
    <property type="project" value="UniProtKB-SubCell"/>
</dbReference>
<dbReference type="KEGG" id="lic:LIC_11721"/>
<feature type="transmembrane region" description="Helical" evidence="1">
    <location>
        <begin position="91"/>
        <end position="115"/>
    </location>
</feature>
<feature type="transmembrane region" description="Helical" evidence="1">
    <location>
        <begin position="135"/>
        <end position="154"/>
    </location>
</feature>
<accession>Q72RM4</accession>
<dbReference type="HAMAP" id="MF_02088">
    <property type="entry name" value="Q_prec_transport"/>
    <property type="match status" value="1"/>
</dbReference>
<dbReference type="HOGENOM" id="CLU_075503_0_0_12"/>
<evidence type="ECO:0000313" key="2">
    <source>
        <dbReference type="EMBL" id="AAS70310.1"/>
    </source>
</evidence>
<comment type="function">
    <text evidence="1">Involved in the import of queuosine (Q) precursors, required for Q precursor salvage.</text>
</comment>
<comment type="similarity">
    <text evidence="1">Belongs to the vitamin uptake transporter (VUT/ECF) (TC 2.A.88) family. Q precursor transporter subfamily.</text>
</comment>
<keyword evidence="1" id="KW-0812">Transmembrane</keyword>
<evidence type="ECO:0000256" key="1">
    <source>
        <dbReference type="HAMAP-Rule" id="MF_02088"/>
    </source>
</evidence>
<keyword evidence="1" id="KW-0813">Transport</keyword>
<comment type="subcellular location">
    <subcellularLocation>
        <location evidence="1">Cell inner membrane</location>
        <topology evidence="1">Multi-pass membrane protein</topology>
    </subcellularLocation>
</comment>
<dbReference type="EMBL" id="AE016823">
    <property type="protein sequence ID" value="AAS70310.1"/>
    <property type="molecule type" value="Genomic_DNA"/>
</dbReference>
<dbReference type="AlphaFoldDB" id="Q72RM4"/>
<gene>
    <name evidence="2" type="ordered locus">LIC_11721</name>
</gene>
<feature type="transmembrane region" description="Helical" evidence="1">
    <location>
        <begin position="208"/>
        <end position="233"/>
    </location>
</feature>
<proteinExistence type="inferred from homology"/>
<organism evidence="2 3">
    <name type="scientific">Leptospira interrogans serogroup Icterohaemorrhagiae serovar copenhageni (strain Fiocruz L1-130)</name>
    <dbReference type="NCBI Taxonomy" id="267671"/>
    <lineage>
        <taxon>Bacteria</taxon>
        <taxon>Pseudomonadati</taxon>
        <taxon>Spirochaetota</taxon>
        <taxon>Spirochaetia</taxon>
        <taxon>Leptospirales</taxon>
        <taxon>Leptospiraceae</taxon>
        <taxon>Leptospira</taxon>
    </lineage>
</organism>
<keyword evidence="1" id="KW-0472">Membrane</keyword>
<dbReference type="NCBIfam" id="TIGR00697">
    <property type="entry name" value="queuosine precursor transporter"/>
    <property type="match status" value="1"/>
</dbReference>
<dbReference type="Pfam" id="PF02592">
    <property type="entry name" value="Vut_1"/>
    <property type="match status" value="1"/>
</dbReference>
<feature type="transmembrane region" description="Helical" evidence="1">
    <location>
        <begin position="30"/>
        <end position="49"/>
    </location>
</feature>
<feature type="transmembrane region" description="Helical" evidence="1">
    <location>
        <begin position="55"/>
        <end position="79"/>
    </location>
</feature>
<dbReference type="PANTHER" id="PTHR34300:SF2">
    <property type="entry name" value="QUEUOSINE PRECURSOR TRANSPORTER-RELATED"/>
    <property type="match status" value="1"/>
</dbReference>
<reference evidence="2 3" key="1">
    <citation type="journal article" date="2004" name="J. Bacteriol.">
        <title>Comparative genomics of two Leptospira interrogans serovars reveals novel insights into physiology and pathogenesis.</title>
        <authorList>
            <person name="Nascimento A.L."/>
            <person name="Ko A.I."/>
            <person name="Martins E.A."/>
            <person name="Monteiro-Vitorello C.B."/>
            <person name="Ho P.L."/>
            <person name="Haake D.A."/>
            <person name="Verjovski-Almeida S."/>
            <person name="Hartskeerl R.A."/>
            <person name="Marques M.V."/>
            <person name="Oliveira M.C."/>
            <person name="Menck C.F."/>
            <person name="Leite L.C."/>
            <person name="Carrer H."/>
            <person name="Coutinho L.L."/>
            <person name="Degrave W.M."/>
            <person name="Dellagostin O.A."/>
            <person name="El-Dorry H."/>
            <person name="Ferro E.S."/>
            <person name="Ferro M.I."/>
            <person name="Furlan L.R."/>
            <person name="Gamberini M."/>
            <person name="Giglioti E.A."/>
            <person name="Goes-Neto A."/>
            <person name="Goldman G.H."/>
            <person name="Goldman M.H."/>
            <person name="Harakava R."/>
            <person name="Jeronimo S.M."/>
            <person name="Junqueira-De-Azevedo I.L."/>
            <person name="Kimura E.T."/>
            <person name="Kuramae E.E."/>
            <person name="Lemos E.G."/>
            <person name="Lemos M.V."/>
            <person name="Marino C.L."/>
            <person name="Nunes L.R."/>
            <person name="De Oliveira R.C."/>
            <person name="Pereira G.G."/>
            <person name="Reis M.S."/>
            <person name="Schriefer A."/>
            <person name="Siqueira W.J."/>
            <person name="Sommer P."/>
            <person name="Tsai S.M."/>
            <person name="Simpson A.J."/>
            <person name="Ferro J.A."/>
            <person name="Camargo L.E."/>
            <person name="Kitajima J.P."/>
            <person name="Setubal J.C."/>
            <person name="Van Sluys M.A."/>
        </authorList>
    </citation>
    <scope>NUCLEOTIDE SEQUENCE [LARGE SCALE GENOMIC DNA]</scope>
    <source>
        <strain evidence="2 3">Fiocruz L1-130</strain>
    </source>
</reference>
<sequence>MRDCQTVLFYKLTNSCDKDKKSLMQLSKSVKLFIILNAFFLSFLILAEVTGSKLFVSFGFTLTMGVIPFPVTFIVTDLLNEYFGRKGVRFTTLVGMVMIFVAYFLLVLDMSIPAAPNSPVDDHSFNVVFGNSGKVIVGSIVAYLIGQLIDIQIFHFLRVKTNNKYIWLRATGSTIVSQLVDSFVVIYIALGGGKLSFQELNQISTNNFLYKCGVAIAITPLIYVAHSLIDWYLGPMAKTMIQEALEQGRSDVEPISPG</sequence>
<keyword evidence="1" id="KW-0997">Cell inner membrane</keyword>
<keyword evidence="1" id="KW-1133">Transmembrane helix</keyword>
<dbReference type="PANTHER" id="PTHR34300">
    <property type="entry name" value="QUEUOSINE PRECURSOR TRANSPORTER-RELATED"/>
    <property type="match status" value="1"/>
</dbReference>
<name>Q72RM4_LEPIC</name>
<dbReference type="Proteomes" id="UP000007037">
    <property type="component" value="Chromosome I"/>
</dbReference>